<dbReference type="PANTHER" id="PTHR13408">
    <property type="entry name" value="DNA-DIRECTED RNA POLYMERASE III"/>
    <property type="match status" value="1"/>
</dbReference>
<dbReference type="EMBL" id="MCFA01000014">
    <property type="protein sequence ID" value="ORY17160.1"/>
    <property type="molecule type" value="Genomic_DNA"/>
</dbReference>
<protein>
    <submittedName>
        <fullName evidence="6">RNA polymerase III RPC4-domain-containing protein</fullName>
    </submittedName>
</protein>
<gene>
    <name evidence="6" type="ORF">BCR34DRAFT_556127</name>
</gene>
<dbReference type="OrthoDB" id="5836119at2759"/>
<evidence type="ECO:0000313" key="6">
    <source>
        <dbReference type="EMBL" id="ORY17160.1"/>
    </source>
</evidence>
<feature type="region of interest" description="Disordered" evidence="5">
    <location>
        <begin position="440"/>
        <end position="470"/>
    </location>
</feature>
<dbReference type="Pfam" id="PF05132">
    <property type="entry name" value="RNA_pol_Rpc4"/>
    <property type="match status" value="1"/>
</dbReference>
<evidence type="ECO:0000313" key="7">
    <source>
        <dbReference type="Proteomes" id="UP000193144"/>
    </source>
</evidence>
<dbReference type="GO" id="GO:0005666">
    <property type="term" value="C:RNA polymerase III complex"/>
    <property type="evidence" value="ECO:0007669"/>
    <property type="project" value="InterPro"/>
</dbReference>
<comment type="subcellular location">
    <subcellularLocation>
        <location evidence="1">Nucleus</location>
    </subcellularLocation>
</comment>
<accession>A0A1Y2A4A0</accession>
<feature type="compositionally biased region" description="Basic and acidic residues" evidence="5">
    <location>
        <begin position="440"/>
        <end position="458"/>
    </location>
</feature>
<feature type="compositionally biased region" description="Basic and acidic residues" evidence="5">
    <location>
        <begin position="182"/>
        <end position="223"/>
    </location>
</feature>
<dbReference type="InterPro" id="IPR007811">
    <property type="entry name" value="RPC4"/>
</dbReference>
<sequence>MKRSGRANVVDRTPSAHNANSEVAGEQQQQNVEGGAGDGASKDAQDSGTKADASDSKARTGSASQPPPSVAPGGEKDAGGGERNARVGEKDASGGEKDTNGGEKDGSAKTPQDQANEATPAIPPVSRLETLKTPESAHSGTPAARRGGPSARGAASTRGARGGASARGKKAVPQPTFRGRRNREEREKLEQEQRDRDKQRLEERRAEERKQRSGFGGEKDKKGRQNATRLGRGGFSAADPNGPFSWGAPKKQKREHSHFSSGSGGVRIKNEPGEDGDYKSLGISIKKEDGGYISSEDDDDIKFPRRNIDFIEVSSDEQERAPSKQKPKRGKSSTAHSLMPVRVSRKDHHDRVLGKTESSSSVPTKSPEQAEESKDSLKAIAAESATRKGKMKDVEITDVRKPYKGMWQDADEPQGSSIKIEVISDEENSSEAVDVRADTTAKAAEKRSVESPATEKKPPVKGGYAGIAPALQTDEDRAEWERYQAKLRFMRLELGSPEPQPVREVEENNPDEVKDVRHNNVYIFQLPPDMPALLSPKTKAAEASDASEPAPPAPSGTDHNVLKPQVEIKLEDEAPEQSTKVPRFPSTGGYVGKMRVHKSGKTTLDWGGSPFVVMPGLKARFLQEVISLDITPEADRVSPDDGGKARSFGRVKGKFVVTPDWDGHIG</sequence>
<evidence type="ECO:0000256" key="4">
    <source>
        <dbReference type="ARBA" id="ARBA00023242"/>
    </source>
</evidence>
<name>A0A1Y2A4A0_9PLEO</name>
<dbReference type="GO" id="GO:0042797">
    <property type="term" value="P:tRNA transcription by RNA polymerase III"/>
    <property type="evidence" value="ECO:0007669"/>
    <property type="project" value="TreeGrafter"/>
</dbReference>
<evidence type="ECO:0000256" key="1">
    <source>
        <dbReference type="ARBA" id="ARBA00004123"/>
    </source>
</evidence>
<keyword evidence="7" id="KW-1185">Reference proteome</keyword>
<proteinExistence type="predicted"/>
<feature type="compositionally biased region" description="Low complexity" evidence="5">
    <location>
        <begin position="140"/>
        <end position="166"/>
    </location>
</feature>
<dbReference type="AlphaFoldDB" id="A0A1Y2A4A0"/>
<comment type="caution">
    <text evidence="6">The sequence shown here is derived from an EMBL/GenBank/DDBJ whole genome shotgun (WGS) entry which is preliminary data.</text>
</comment>
<evidence type="ECO:0000256" key="5">
    <source>
        <dbReference type="SAM" id="MobiDB-lite"/>
    </source>
</evidence>
<evidence type="ECO:0000256" key="3">
    <source>
        <dbReference type="ARBA" id="ARBA00023163"/>
    </source>
</evidence>
<reference evidence="6 7" key="1">
    <citation type="submission" date="2016-07" db="EMBL/GenBank/DDBJ databases">
        <title>Pervasive Adenine N6-methylation of Active Genes in Fungi.</title>
        <authorList>
            <consortium name="DOE Joint Genome Institute"/>
            <person name="Mondo S.J."/>
            <person name="Dannebaum R.O."/>
            <person name="Kuo R.C."/>
            <person name="Labutti K."/>
            <person name="Haridas S."/>
            <person name="Kuo A."/>
            <person name="Salamov A."/>
            <person name="Ahrendt S.R."/>
            <person name="Lipzen A."/>
            <person name="Sullivan W."/>
            <person name="Andreopoulos W.B."/>
            <person name="Clum A."/>
            <person name="Lindquist E."/>
            <person name="Daum C."/>
            <person name="Ramamoorthy G.K."/>
            <person name="Gryganskyi A."/>
            <person name="Culley D."/>
            <person name="Magnuson J.K."/>
            <person name="James T.Y."/>
            <person name="O'Malley M.A."/>
            <person name="Stajich J.E."/>
            <person name="Spatafora J.W."/>
            <person name="Visel A."/>
            <person name="Grigoriev I.V."/>
        </authorList>
    </citation>
    <scope>NUCLEOTIDE SEQUENCE [LARGE SCALE GENOMIC DNA]</scope>
    <source>
        <strain evidence="6 7">CBS 115471</strain>
    </source>
</reference>
<dbReference type="Proteomes" id="UP000193144">
    <property type="component" value="Unassembled WGS sequence"/>
</dbReference>
<evidence type="ECO:0000256" key="2">
    <source>
        <dbReference type="ARBA" id="ARBA00022478"/>
    </source>
</evidence>
<keyword evidence="2" id="KW-0240">DNA-directed RNA polymerase</keyword>
<feature type="compositionally biased region" description="Basic and acidic residues" evidence="5">
    <location>
        <begin position="74"/>
        <end position="107"/>
    </location>
</feature>
<feature type="compositionally biased region" description="Polar residues" evidence="5">
    <location>
        <begin position="15"/>
        <end position="32"/>
    </location>
</feature>
<dbReference type="STRING" id="1231657.A0A1Y2A4A0"/>
<feature type="region of interest" description="Disordered" evidence="5">
    <location>
        <begin position="536"/>
        <end position="560"/>
    </location>
</feature>
<feature type="compositionally biased region" description="Basic and acidic residues" evidence="5">
    <location>
        <begin position="268"/>
        <end position="278"/>
    </location>
</feature>
<dbReference type="PANTHER" id="PTHR13408:SF0">
    <property type="entry name" value="DNA-DIRECTED RNA POLYMERASE III SUBUNIT RPC4"/>
    <property type="match status" value="1"/>
</dbReference>
<keyword evidence="3" id="KW-0804">Transcription</keyword>
<organism evidence="6 7">
    <name type="scientific">Clohesyomyces aquaticus</name>
    <dbReference type="NCBI Taxonomy" id="1231657"/>
    <lineage>
        <taxon>Eukaryota</taxon>
        <taxon>Fungi</taxon>
        <taxon>Dikarya</taxon>
        <taxon>Ascomycota</taxon>
        <taxon>Pezizomycotina</taxon>
        <taxon>Dothideomycetes</taxon>
        <taxon>Pleosporomycetidae</taxon>
        <taxon>Pleosporales</taxon>
        <taxon>Lindgomycetaceae</taxon>
        <taxon>Clohesyomyces</taxon>
    </lineage>
</organism>
<feature type="compositionally biased region" description="Polar residues" evidence="5">
    <location>
        <begin position="356"/>
        <end position="367"/>
    </location>
</feature>
<feature type="region of interest" description="Disordered" evidence="5">
    <location>
        <begin position="1"/>
        <end position="393"/>
    </location>
</feature>
<dbReference type="GO" id="GO:0003677">
    <property type="term" value="F:DNA binding"/>
    <property type="evidence" value="ECO:0007669"/>
    <property type="project" value="InterPro"/>
</dbReference>
<keyword evidence="4" id="KW-0539">Nucleus</keyword>